<evidence type="ECO:0000313" key="3">
    <source>
        <dbReference type="EMBL" id="CAE7269542.1"/>
    </source>
</evidence>
<dbReference type="InterPro" id="IPR050704">
    <property type="entry name" value="Peptidase_C85-like"/>
</dbReference>
<dbReference type="CDD" id="cd22744">
    <property type="entry name" value="OTU"/>
    <property type="match status" value="1"/>
</dbReference>
<feature type="compositionally biased region" description="Basic and acidic residues" evidence="1">
    <location>
        <begin position="30"/>
        <end position="41"/>
    </location>
</feature>
<protein>
    <submittedName>
        <fullName evidence="3">L96 protein</fullName>
    </submittedName>
</protein>
<dbReference type="PANTHER" id="PTHR12419:SF10">
    <property type="entry name" value="DEUBIQUITINASE OTUD6B"/>
    <property type="match status" value="1"/>
</dbReference>
<feature type="domain" description="OTU" evidence="2">
    <location>
        <begin position="416"/>
        <end position="560"/>
    </location>
</feature>
<dbReference type="EMBL" id="CAJNIZ010008628">
    <property type="protein sequence ID" value="CAE7269542.1"/>
    <property type="molecule type" value="Genomic_DNA"/>
</dbReference>
<dbReference type="GO" id="GO:0004843">
    <property type="term" value="F:cysteine-type deubiquitinase activity"/>
    <property type="evidence" value="ECO:0007669"/>
    <property type="project" value="TreeGrafter"/>
</dbReference>
<dbReference type="InterPro" id="IPR000477">
    <property type="entry name" value="RT_dom"/>
</dbReference>
<feature type="non-terminal residue" evidence="3">
    <location>
        <position position="1"/>
    </location>
</feature>
<dbReference type="SUPFAM" id="SSF54001">
    <property type="entry name" value="Cysteine proteinases"/>
    <property type="match status" value="1"/>
</dbReference>
<dbReference type="SUPFAM" id="SSF56672">
    <property type="entry name" value="DNA/RNA polymerases"/>
    <property type="match status" value="1"/>
</dbReference>
<dbReference type="InterPro" id="IPR036691">
    <property type="entry name" value="Endo/exonu/phosph_ase_sf"/>
</dbReference>
<name>A0A812MNL3_SYMPI</name>
<keyword evidence="4" id="KW-1185">Reference proteome</keyword>
<evidence type="ECO:0000313" key="4">
    <source>
        <dbReference type="Proteomes" id="UP000649617"/>
    </source>
</evidence>
<organism evidence="3 4">
    <name type="scientific">Symbiodinium pilosum</name>
    <name type="common">Dinoflagellate</name>
    <dbReference type="NCBI Taxonomy" id="2952"/>
    <lineage>
        <taxon>Eukaryota</taxon>
        <taxon>Sar</taxon>
        <taxon>Alveolata</taxon>
        <taxon>Dinophyceae</taxon>
        <taxon>Suessiales</taxon>
        <taxon>Symbiodiniaceae</taxon>
        <taxon>Symbiodinium</taxon>
    </lineage>
</organism>
<comment type="caution">
    <text evidence="3">The sequence shown here is derived from an EMBL/GenBank/DDBJ whole genome shotgun (WGS) entry which is preliminary data.</text>
</comment>
<evidence type="ECO:0000259" key="2">
    <source>
        <dbReference type="PROSITE" id="PS50802"/>
    </source>
</evidence>
<proteinExistence type="predicted"/>
<dbReference type="GO" id="GO:0016579">
    <property type="term" value="P:protein deubiquitination"/>
    <property type="evidence" value="ECO:0007669"/>
    <property type="project" value="TreeGrafter"/>
</dbReference>
<dbReference type="InterPro" id="IPR043502">
    <property type="entry name" value="DNA/RNA_pol_sf"/>
</dbReference>
<dbReference type="InterPro" id="IPR003323">
    <property type="entry name" value="OTU_dom"/>
</dbReference>
<dbReference type="PROSITE" id="PS50802">
    <property type="entry name" value="OTU"/>
    <property type="match status" value="1"/>
</dbReference>
<sequence>MAKQDVVPVSSCFRSQLLTPKLKGGSGKTGRTDRAAKRQEPEPAANPGRKDAASAGDQDWQRVGRKGKSKTEEPFSLRSQDWDAPIMEPAKKQIETVQTMLRGTTKAHKALLIYLHPEGKTRIPGKVGNQLAFRQGTIAQVRKSTTEQCPQPVGMPQKGVAIKPIKMAVVYFKVPKVHLSEEGWKKFSSQPARAAAAWAASHHVALADSWGWVEEKPKESKSGVQMLGLARLAAADITSLMAMSGQGGIFVDAPRDVIRSSVEWLEKPDSESPAALLERALRLAPALGLAVQGGRIGLRQSRAENQAAQRVWQIPRVPSDWSPAEVRTVLATGFDKVTLINWRRQGTEYTYRFRGTRRDGDRDLVPLVASLIDAAGTGFNLTMWASVAPTKVDEQGKEISPAKKIAAEHREIPKQCELHKMPADGACFFHAVAKGLHWLSGPKKAEYCHRQLRARVAAHLKKYASEYIQEWDGLGPSLEKMREEAAAPQEAFERYLAAIAGESAYASELEARAISRIFNCCLCVIPQDGRFAPMLFRESQRSRSIVLWYTSKHIDLLLPSGDATAYHDDLFLPSPGFVEATKAKGRARVVKWCADGFAKCRLCPWSRPCTDPAKAKELLRGHFRTLHKGQTPSGLTPMNCQLPSLVSCLQDGPAWWKCPLCSMGIPYEAGARAGAPRVARDQMLHKSSRHPRVTWVKWRKAMYGQRADKWPRPRGDDQQQAVKFVKAWVCLKCHAPFEQDKGAEEHVPSKTKFETSKAAGTYRQQGLAAFEQVCHLDVIVLPEADIPECSAVRFCHSCKAFGRHACVSRPLHGKCRVAVLSSMPFKQVQLGVEEAAGRCAAVLIDCINSAGAVEPILFVGLYLEVGNEPAAAGQAEHALQQALHTGFRFVVIGDWNLLPEHPVLLEYCASGLVSCADECRPGELLPATGPVYQGSRRPRRRSCKADLSRSEVEQAFESWDDSAFEHALAVGDTDAAWRMLSDAAEAILCDQDESAIPRSLCWQPSAPKRASKAGKSPVRSAGLRALLQLQARLRVALDRGWDGAVRRRICRSLRGVRQVVLELPYFQEVDEVMLRVVSELAQAYTNHERVTAKALWKERMRSSEGAVRNFVKRRAEAILEWESSSEPQPFPSSGHHPALEVEKHSKDWLAKWTARPCGDVEVVESILREIPSLPPCSVDFCFEASALRAAAATMRTRAPGPDCWSADLLLYMPQRWWQCAAKLRSVVMDALQQLQWEISNGCRAAVQQDVAGYFDSLDHALTAKVLRHLGAPECFVRLFTAACSGSMRLFSLSGALGSDWGRPTRGVPQGCPLSPLISASVTHAWACYVLGASEEMHKPVSGCGYVDDRTLLLRARGSFEHLRAAVRRSDAFDRAFGLEVSLSKCAVVAAADSGEARLLAADLGYKHTQVLESLGICAPFQDGWGLLRFSLRRVTLRLRLLKCVDLSAPQACKLFRSLILPCFTWAAAYASPEARELTALRNELRYVLQACAGRDAAAVLLYEVAGWQLEPNFSMDCAVLRSFWRATVSPKCWTELLPIPELRGYVLRALPRLSDTLQHLGWWLSADSMTVQKLDELGNVRQVHVGFESFRGLVAWLRQHYRHLYLQKAGRVWHPARRDEEDLAVGLRLQTPTTDAVFEFAGHKLTFASAAGD</sequence>
<gene>
    <name evidence="3" type="primary">L96</name>
    <name evidence="3" type="ORF">SPIL2461_LOCUS5898</name>
</gene>
<reference evidence="3" key="1">
    <citation type="submission" date="2021-02" db="EMBL/GenBank/DDBJ databases">
        <authorList>
            <person name="Dougan E. K."/>
            <person name="Rhodes N."/>
            <person name="Thang M."/>
            <person name="Chan C."/>
        </authorList>
    </citation>
    <scope>NUCLEOTIDE SEQUENCE</scope>
</reference>
<dbReference type="SUPFAM" id="SSF56219">
    <property type="entry name" value="DNase I-like"/>
    <property type="match status" value="1"/>
</dbReference>
<dbReference type="Pfam" id="PF02338">
    <property type="entry name" value="OTU"/>
    <property type="match status" value="1"/>
</dbReference>
<evidence type="ECO:0000256" key="1">
    <source>
        <dbReference type="SAM" id="MobiDB-lite"/>
    </source>
</evidence>
<dbReference type="Gene3D" id="3.60.10.10">
    <property type="entry name" value="Endonuclease/exonuclease/phosphatase"/>
    <property type="match status" value="1"/>
</dbReference>
<dbReference type="PANTHER" id="PTHR12419">
    <property type="entry name" value="OTU DOMAIN CONTAINING PROTEIN"/>
    <property type="match status" value="1"/>
</dbReference>
<dbReference type="Gene3D" id="3.90.70.80">
    <property type="match status" value="1"/>
</dbReference>
<dbReference type="InterPro" id="IPR038765">
    <property type="entry name" value="Papain-like_cys_pep_sf"/>
</dbReference>
<accession>A0A812MNL3</accession>
<dbReference type="Proteomes" id="UP000649617">
    <property type="component" value="Unassembled WGS sequence"/>
</dbReference>
<feature type="non-terminal residue" evidence="3">
    <location>
        <position position="1653"/>
    </location>
</feature>
<dbReference type="OrthoDB" id="415822at2759"/>
<dbReference type="Pfam" id="PF00078">
    <property type="entry name" value="RVT_1"/>
    <property type="match status" value="1"/>
</dbReference>
<feature type="region of interest" description="Disordered" evidence="1">
    <location>
        <begin position="1"/>
        <end position="84"/>
    </location>
</feature>